<dbReference type="Pfam" id="PF20515">
    <property type="entry name" value="2OG-FeII_Oxy_6"/>
    <property type="match status" value="1"/>
</dbReference>
<dbReference type="VEuPathDB" id="FungiDB:PSHT_14454"/>
<evidence type="ECO:0000259" key="2">
    <source>
        <dbReference type="Pfam" id="PF20515"/>
    </source>
</evidence>
<reference evidence="3 4" key="1">
    <citation type="submission" date="2017-12" db="EMBL/GenBank/DDBJ databases">
        <title>Gene loss provides genomic basis for host adaptation in cereal stripe rust fungi.</title>
        <authorList>
            <person name="Xia C."/>
        </authorList>
    </citation>
    <scope>NUCLEOTIDE SEQUENCE [LARGE SCALE GENOMIC DNA]</scope>
    <source>
        <strain evidence="3 4">93TX-2</strain>
    </source>
</reference>
<keyword evidence="4" id="KW-1185">Reference proteome</keyword>
<organism evidence="3 4">
    <name type="scientific">Puccinia striiformis</name>
    <dbReference type="NCBI Taxonomy" id="27350"/>
    <lineage>
        <taxon>Eukaryota</taxon>
        <taxon>Fungi</taxon>
        <taxon>Dikarya</taxon>
        <taxon>Basidiomycota</taxon>
        <taxon>Pucciniomycotina</taxon>
        <taxon>Pucciniomycetes</taxon>
        <taxon>Pucciniales</taxon>
        <taxon>Pucciniaceae</taxon>
        <taxon>Puccinia</taxon>
    </lineage>
</organism>
<evidence type="ECO:0000313" key="4">
    <source>
        <dbReference type="Proteomes" id="UP000238274"/>
    </source>
</evidence>
<evidence type="ECO:0000256" key="1">
    <source>
        <dbReference type="SAM" id="MobiDB-lite"/>
    </source>
</evidence>
<dbReference type="PANTHER" id="PTHR33324:SF2">
    <property type="entry name" value="MYB_SANT-LIKE DNA-BINDING DOMAIN-CONTAINING PROTEIN"/>
    <property type="match status" value="1"/>
</dbReference>
<name>A0A2S4UK76_9BASI</name>
<dbReference type="PANTHER" id="PTHR33324">
    <property type="entry name" value="EXPRESSED PROTEIN"/>
    <property type="match status" value="1"/>
</dbReference>
<protein>
    <recommendedName>
        <fullName evidence="2">Tet-like 2OG-Fe(II) oxygenase domain-containing protein</fullName>
    </recommendedName>
</protein>
<feature type="compositionally biased region" description="Low complexity" evidence="1">
    <location>
        <begin position="295"/>
        <end position="307"/>
    </location>
</feature>
<dbReference type="EMBL" id="PKSM01000324">
    <property type="protein sequence ID" value="POV97685.1"/>
    <property type="molecule type" value="Genomic_DNA"/>
</dbReference>
<evidence type="ECO:0000313" key="3">
    <source>
        <dbReference type="EMBL" id="POV97685.1"/>
    </source>
</evidence>
<dbReference type="InterPro" id="IPR046798">
    <property type="entry name" value="2OG-FeII_Oxy_6"/>
</dbReference>
<feature type="region of interest" description="Disordered" evidence="1">
    <location>
        <begin position="258"/>
        <end position="316"/>
    </location>
</feature>
<dbReference type="OrthoDB" id="2499742at2759"/>
<feature type="compositionally biased region" description="Polar residues" evidence="1">
    <location>
        <begin position="269"/>
        <end position="294"/>
    </location>
</feature>
<gene>
    <name evidence="3" type="ORF">PSHT_14454</name>
</gene>
<dbReference type="AlphaFoldDB" id="A0A2S4UK76"/>
<reference evidence="4" key="3">
    <citation type="journal article" date="2018" name="Mol. Plant Microbe Interact.">
        <title>Genome sequence resources for the wheat stripe rust pathogen (Puccinia striiformis f. sp. tritici) and the barley stripe rust pathogen (Puccinia striiformis f. sp. hordei).</title>
        <authorList>
            <person name="Xia C."/>
            <person name="Wang M."/>
            <person name="Yin C."/>
            <person name="Cornejo O.E."/>
            <person name="Hulbert S.H."/>
            <person name="Chen X."/>
        </authorList>
    </citation>
    <scope>NUCLEOTIDE SEQUENCE [LARGE SCALE GENOMIC DNA]</scope>
    <source>
        <strain evidence="4">93TX-2</strain>
    </source>
</reference>
<proteinExistence type="predicted"/>
<reference evidence="4" key="2">
    <citation type="journal article" date="2018" name="BMC Genomics">
        <title>Genomic insights into host adaptation between the wheat stripe rust pathogen (Puccinia striiformis f. sp. tritici) and the barley stripe rust pathogen (Puccinia striiformis f. sp. hordei).</title>
        <authorList>
            <person name="Xia C."/>
            <person name="Wang M."/>
            <person name="Yin C."/>
            <person name="Cornejo O.E."/>
            <person name="Hulbert S.H."/>
            <person name="Chen X."/>
        </authorList>
    </citation>
    <scope>NUCLEOTIDE SEQUENCE [LARGE SCALE GENOMIC DNA]</scope>
    <source>
        <strain evidence="4">93TX-2</strain>
    </source>
</reference>
<dbReference type="VEuPathDB" id="FungiDB:PSTT_15203"/>
<sequence>MAQAKVIPFDIYPEITKETIKLKKVYDQQMIDYKKGLSTKPAPIHPCAPNPMEIHQIATLVNNPRFFQLYDHGHTTIFHKNKPDQIIADIHFTDLSKIDITRKDKVDFLLAFLRQSSKFVNTVASPGKSSGGSMWAIGWRKSMTRLEIIGRYLNKASIRKNCDEFKQHIKDSEKASEILWDLFYNVGNKALEKNQHFKSEHDLPAFSITHTKTASNIVTIFSKGNKPIVCVSGNGKQKSKGALLPTLGGFKVGFPGFQVPFQPPERQIPGSSPGNGIQESKNLEETSSPPSRNMTSPSRTPQTPRPTHLIAWNRDGGEAHPPSIRVLLDWLERDNNYERWRQDTTKVMIRREVVAELKAHGIGHRSGTDVNLKICMLEQAYLTAHAIQSRPDLYKRVIHGKEISTAAHMRMICEHWSRLHPLMGPFMTHADDVRYNIRTE</sequence>
<accession>A0A2S4UK76</accession>
<comment type="caution">
    <text evidence="3">The sequence shown here is derived from an EMBL/GenBank/DDBJ whole genome shotgun (WGS) entry which is preliminary data.</text>
</comment>
<feature type="domain" description="Tet-like 2OG-Fe(II) oxygenase" evidence="2">
    <location>
        <begin position="102"/>
        <end position="216"/>
    </location>
</feature>
<dbReference type="Proteomes" id="UP000238274">
    <property type="component" value="Unassembled WGS sequence"/>
</dbReference>
<dbReference type="VEuPathDB" id="FungiDB:PSTT_15202"/>